<dbReference type="GO" id="GO:0046872">
    <property type="term" value="F:metal ion binding"/>
    <property type="evidence" value="ECO:0007669"/>
    <property type="project" value="UniProtKB-KW"/>
</dbReference>
<dbReference type="SUPFAM" id="SSF51197">
    <property type="entry name" value="Clavaminate synthase-like"/>
    <property type="match status" value="1"/>
</dbReference>
<dbReference type="Gene3D" id="3.60.130.10">
    <property type="entry name" value="Clavaminate synthase-like"/>
    <property type="match status" value="1"/>
</dbReference>
<protein>
    <submittedName>
        <fullName evidence="8">TauD/TfdA family dioxygenase</fullName>
    </submittedName>
</protein>
<organism evidence="8 9">
    <name type="scientific">Streptomyces muensis</name>
    <dbReference type="NCBI Taxonomy" id="1077944"/>
    <lineage>
        <taxon>Bacteria</taxon>
        <taxon>Bacillati</taxon>
        <taxon>Actinomycetota</taxon>
        <taxon>Actinomycetes</taxon>
        <taxon>Kitasatosporales</taxon>
        <taxon>Streptomycetaceae</taxon>
        <taxon>Streptomyces</taxon>
    </lineage>
</organism>
<keyword evidence="9" id="KW-1185">Reference proteome</keyword>
<comment type="caution">
    <text evidence="8">The sequence shown here is derived from an EMBL/GenBank/DDBJ whole genome shotgun (WGS) entry which is preliminary data.</text>
</comment>
<keyword evidence="5" id="KW-0560">Oxidoreductase</keyword>
<evidence type="ECO:0000313" key="8">
    <source>
        <dbReference type="EMBL" id="MCF1594967.1"/>
    </source>
</evidence>
<keyword evidence="6" id="KW-0408">Iron</keyword>
<comment type="cofactor">
    <cofactor evidence="1">
        <name>Fe(2+)</name>
        <dbReference type="ChEBI" id="CHEBI:29033"/>
    </cofactor>
</comment>
<evidence type="ECO:0000256" key="4">
    <source>
        <dbReference type="ARBA" id="ARBA00022964"/>
    </source>
</evidence>
<keyword evidence="3" id="KW-0479">Metal-binding</keyword>
<keyword evidence="4 8" id="KW-0223">Dioxygenase</keyword>
<dbReference type="InterPro" id="IPR003819">
    <property type="entry name" value="TauD/TfdA-like"/>
</dbReference>
<accession>A0A9X1PX20</accession>
<proteinExistence type="inferred from homology"/>
<reference evidence="8" key="1">
    <citation type="submission" date="2022-01" db="EMBL/GenBank/DDBJ databases">
        <title>Draft Genome Sequences of Seven Type Strains of the Genus Streptomyces.</title>
        <authorList>
            <person name="Aziz S."/>
            <person name="Coretto E."/>
            <person name="Chronakova A."/>
            <person name="Sproer C."/>
            <person name="Huber K."/>
            <person name="Nouioui I."/>
            <person name="Gross H."/>
        </authorList>
    </citation>
    <scope>NUCLEOTIDE SEQUENCE</scope>
    <source>
        <strain evidence="8">DSM 103493</strain>
    </source>
</reference>
<gene>
    <name evidence="8" type="ORF">L0P92_15510</name>
</gene>
<comment type="similarity">
    <text evidence="2">Belongs to the TfdA dioxygenase family.</text>
</comment>
<evidence type="ECO:0000256" key="1">
    <source>
        <dbReference type="ARBA" id="ARBA00001954"/>
    </source>
</evidence>
<evidence type="ECO:0000256" key="5">
    <source>
        <dbReference type="ARBA" id="ARBA00023002"/>
    </source>
</evidence>
<evidence type="ECO:0000256" key="3">
    <source>
        <dbReference type="ARBA" id="ARBA00022723"/>
    </source>
</evidence>
<evidence type="ECO:0000313" key="9">
    <source>
        <dbReference type="Proteomes" id="UP001139384"/>
    </source>
</evidence>
<evidence type="ECO:0000259" key="7">
    <source>
        <dbReference type="Pfam" id="PF02668"/>
    </source>
</evidence>
<dbReference type="Pfam" id="PF02668">
    <property type="entry name" value="TauD"/>
    <property type="match status" value="1"/>
</dbReference>
<dbReference type="PANTHER" id="PTHR43779">
    <property type="entry name" value="DIOXYGENASE RV0097-RELATED"/>
    <property type="match status" value="1"/>
</dbReference>
<dbReference type="InterPro" id="IPR042098">
    <property type="entry name" value="TauD-like_sf"/>
</dbReference>
<dbReference type="PANTHER" id="PTHR43779:SF3">
    <property type="entry name" value="(3R)-3-[(CARBOXYMETHYL)AMINO]FATTY ACID OXYGENASE_DECARBOXYLASE"/>
    <property type="match status" value="1"/>
</dbReference>
<feature type="domain" description="TauD/TfdA-like" evidence="7">
    <location>
        <begin position="26"/>
        <end position="274"/>
    </location>
</feature>
<evidence type="ECO:0000256" key="6">
    <source>
        <dbReference type="ARBA" id="ARBA00023004"/>
    </source>
</evidence>
<dbReference type="InterPro" id="IPR051178">
    <property type="entry name" value="TfdA_dioxygenase"/>
</dbReference>
<name>A0A9X1PX20_STRM4</name>
<evidence type="ECO:0000256" key="2">
    <source>
        <dbReference type="ARBA" id="ARBA00005896"/>
    </source>
</evidence>
<dbReference type="Proteomes" id="UP001139384">
    <property type="component" value="Unassembled WGS sequence"/>
</dbReference>
<dbReference type="AlphaFoldDB" id="A0A9X1PX20"/>
<dbReference type="GO" id="GO:0051213">
    <property type="term" value="F:dioxygenase activity"/>
    <property type="evidence" value="ECO:0007669"/>
    <property type="project" value="UniProtKB-KW"/>
</dbReference>
<dbReference type="EMBL" id="JAKEIP010000051">
    <property type="protein sequence ID" value="MCF1594967.1"/>
    <property type="molecule type" value="Genomic_DNA"/>
</dbReference>
<dbReference type="RefSeq" id="WP_234763287.1">
    <property type="nucleotide sequence ID" value="NZ_JAKEIP010000051.1"/>
</dbReference>
<sequence>MTGLTEYGLGLRIDGFSPAGSGPGNLARPTVRALLREFGVLHFTGFPDDNDAYSAFAHWFGRPEPVFPAEHQVPGHAHMRLQTNVRGRGANAGGQYWHADGSFAEVPTSVTLLYCEEAPQDEGETLFADMRRAYLLLPDAVRESLPGLLGNYPCRQIAARDMERAVMMRTVTLSEEDRRRQLDHLYDFTRPLVAEDPETGRRALHLNQHWLSDVVGKPDSESRELLGLLYDTATAPSNVYRHRWTAGDLLVWDNASVMHKAVPAPRGQIKTTRRITIAGEK</sequence>